<feature type="compositionally biased region" description="Low complexity" evidence="1">
    <location>
        <begin position="499"/>
        <end position="518"/>
    </location>
</feature>
<comment type="caution">
    <text evidence="2">The sequence shown here is derived from an EMBL/GenBank/DDBJ whole genome shotgun (WGS) entry which is preliminary data.</text>
</comment>
<accession>A0AA40CPQ1</accession>
<feature type="compositionally biased region" description="Low complexity" evidence="1">
    <location>
        <begin position="289"/>
        <end position="343"/>
    </location>
</feature>
<feature type="region of interest" description="Disordered" evidence="1">
    <location>
        <begin position="30"/>
        <end position="56"/>
    </location>
</feature>
<name>A0AA40CPQ1_9PEZI</name>
<evidence type="ECO:0000313" key="2">
    <source>
        <dbReference type="EMBL" id="KAK0646505.1"/>
    </source>
</evidence>
<feature type="compositionally biased region" description="Polar residues" evidence="1">
    <location>
        <begin position="230"/>
        <end position="239"/>
    </location>
</feature>
<protein>
    <submittedName>
        <fullName evidence="2">Uncharacterized protein</fullName>
    </submittedName>
</protein>
<proteinExistence type="predicted"/>
<organism evidence="2 3">
    <name type="scientific">Cercophora newfieldiana</name>
    <dbReference type="NCBI Taxonomy" id="92897"/>
    <lineage>
        <taxon>Eukaryota</taxon>
        <taxon>Fungi</taxon>
        <taxon>Dikarya</taxon>
        <taxon>Ascomycota</taxon>
        <taxon>Pezizomycotina</taxon>
        <taxon>Sordariomycetes</taxon>
        <taxon>Sordariomycetidae</taxon>
        <taxon>Sordariales</taxon>
        <taxon>Lasiosphaeriaceae</taxon>
        <taxon>Cercophora</taxon>
    </lineage>
</organism>
<dbReference type="EMBL" id="JAULSV010000004">
    <property type="protein sequence ID" value="KAK0646505.1"/>
    <property type="molecule type" value="Genomic_DNA"/>
</dbReference>
<feature type="compositionally biased region" description="Basic and acidic residues" evidence="1">
    <location>
        <begin position="531"/>
        <end position="544"/>
    </location>
</feature>
<feature type="compositionally biased region" description="Basic and acidic residues" evidence="1">
    <location>
        <begin position="387"/>
        <end position="400"/>
    </location>
</feature>
<sequence>MFPHTAHQYPQGQHWVPNFHSGIPQGGAFGLPPWGNRIPSNKFHPNTAPPSGPPPDVPLVRPCDIPFLELLGRRLKSGGDFGDWRGEEAYNWFFKPMLNHAKANERYAPPPTSPPVTTYNGFLDRYVVPFANKYCAGESGPSDTSNKKDKSSGSGGRSSSSPQGSREKKGDSNKEKKKSPAKEDKSGEVKMKSFGAWDTSFPSPGKLEHKKPASNAGSWGSGNNGNKSSPTPTQSNQNEGWGANDEKAPSNSGDGWGNTNDQDKPTSQNGWGDKPTSPGTQSNKDNGWGNPSPKSNKSKGSQSGNKKGGSPTTDNWDNTGDNNSGNNAWNSGSNNGNNGGADWVNKGGDASGGDTWNSNEVSWTVYGGENTSSGGGVGISDQFWNSTDKKDSRSDSSQSKKEKRGRTPTDAPSADPDGKHHRQSKENQASPRGNHGSTSSPDKKKDKGEGNATADDERTSSPMPGSWDTKDDLSTSPRKSLTAGSTKAKRSPDKGGGFLFSLSSLSSLLGSSLMASGSGKDEAPAANNDEAPDKDWGEPPKESSDDVWGSPPPASTSKDNDW</sequence>
<dbReference type="Proteomes" id="UP001174936">
    <property type="component" value="Unassembled WGS sequence"/>
</dbReference>
<feature type="compositionally biased region" description="Polar residues" evidence="1">
    <location>
        <begin position="426"/>
        <end position="440"/>
    </location>
</feature>
<evidence type="ECO:0000256" key="1">
    <source>
        <dbReference type="SAM" id="MobiDB-lite"/>
    </source>
</evidence>
<feature type="compositionally biased region" description="Polar residues" evidence="1">
    <location>
        <begin position="474"/>
        <end position="485"/>
    </location>
</feature>
<gene>
    <name evidence="2" type="ORF">B0T16DRAFT_413602</name>
</gene>
<dbReference type="AlphaFoldDB" id="A0AA40CPQ1"/>
<feature type="compositionally biased region" description="Basic and acidic residues" evidence="1">
    <location>
        <begin position="165"/>
        <end position="191"/>
    </location>
</feature>
<reference evidence="2" key="1">
    <citation type="submission" date="2023-06" db="EMBL/GenBank/DDBJ databases">
        <title>Genome-scale phylogeny and comparative genomics of the fungal order Sordariales.</title>
        <authorList>
            <consortium name="Lawrence Berkeley National Laboratory"/>
            <person name="Hensen N."/>
            <person name="Bonometti L."/>
            <person name="Westerberg I."/>
            <person name="Brannstrom I.O."/>
            <person name="Guillou S."/>
            <person name="Cros-Aarteil S."/>
            <person name="Calhoun S."/>
            <person name="Haridas S."/>
            <person name="Kuo A."/>
            <person name="Mondo S."/>
            <person name="Pangilinan J."/>
            <person name="Riley R."/>
            <person name="Labutti K."/>
            <person name="Andreopoulos B."/>
            <person name="Lipzen A."/>
            <person name="Chen C."/>
            <person name="Yanf M."/>
            <person name="Daum C."/>
            <person name="Ng V."/>
            <person name="Clum A."/>
            <person name="Steindorff A."/>
            <person name="Ohm R."/>
            <person name="Martin F."/>
            <person name="Silar P."/>
            <person name="Natvig D."/>
            <person name="Lalanne C."/>
            <person name="Gautier V."/>
            <person name="Ament-Velasquez S.L."/>
            <person name="Kruys A."/>
            <person name="Hutchinson M.I."/>
            <person name="Powell A.J."/>
            <person name="Barry K."/>
            <person name="Miller A.N."/>
            <person name="Grigoriev I.V."/>
            <person name="Debuchy R."/>
            <person name="Gladieux P."/>
            <person name="Thoren M.H."/>
            <person name="Johannesson H."/>
        </authorList>
    </citation>
    <scope>NUCLEOTIDE SEQUENCE</scope>
    <source>
        <strain evidence="2">SMH2532-1</strain>
    </source>
</reference>
<keyword evidence="3" id="KW-1185">Reference proteome</keyword>
<feature type="region of interest" description="Disordered" evidence="1">
    <location>
        <begin position="137"/>
        <end position="562"/>
    </location>
</feature>
<feature type="compositionally biased region" description="Polar residues" evidence="1">
    <location>
        <begin position="249"/>
        <end position="270"/>
    </location>
</feature>
<evidence type="ECO:0000313" key="3">
    <source>
        <dbReference type="Proteomes" id="UP001174936"/>
    </source>
</evidence>
<feature type="compositionally biased region" description="Pro residues" evidence="1">
    <location>
        <begin position="47"/>
        <end position="56"/>
    </location>
</feature>
<feature type="compositionally biased region" description="Basic and acidic residues" evidence="1">
    <location>
        <begin position="441"/>
        <end position="459"/>
    </location>
</feature>